<feature type="compositionally biased region" description="Low complexity" evidence="1">
    <location>
        <begin position="14"/>
        <end position="25"/>
    </location>
</feature>
<feature type="compositionally biased region" description="Polar residues" evidence="1">
    <location>
        <begin position="26"/>
        <end position="43"/>
    </location>
</feature>
<accession>A0AAV2QLI3</accession>
<keyword evidence="3" id="KW-1185">Reference proteome</keyword>
<feature type="compositionally biased region" description="Polar residues" evidence="1">
    <location>
        <begin position="75"/>
        <end position="91"/>
    </location>
</feature>
<sequence>MISSPNYGSLPRRSSITSENSSEISAQNYRRLSRRNSISSENVSMMPAQNFGSLSRRNSITSENLSMISAPNYDSLSRRSSITSENPTVISAPNHRRLSRRASIPSENPSTIPAPNYESLSRRTSITSENPSAMYVPNAEELSRLTSIALENSSMIDTPNYESEEERDTVQDLRISTNEVRGYVASLAKHKNKSHYQIEDEEEEHEEIYEKEANNRIFRENERNTDAFNQDMELAHQNDKRSISNENSHINNINEKAAEDHTYDILYERYKPLAPTDDKNEYPLKEVKVESNKQENVTYKQEEVKELKTSLMDIVSPFIPFKETSRENEPTETTQGELNEQKHTSKAVNRFFCNEIYEERKIPSTSEPDPDFSNNSRDSAYSGKAKVKKRRPKASKLREMNVWGPSSM</sequence>
<feature type="region of interest" description="Disordered" evidence="1">
    <location>
        <begin position="1"/>
        <end position="44"/>
    </location>
</feature>
<feature type="region of interest" description="Disordered" evidence="1">
    <location>
        <begin position="360"/>
        <end position="408"/>
    </location>
</feature>
<evidence type="ECO:0000313" key="3">
    <source>
        <dbReference type="Proteomes" id="UP001497623"/>
    </source>
</evidence>
<name>A0AAV2QLI3_MEGNR</name>
<reference evidence="2 3" key="1">
    <citation type="submission" date="2024-05" db="EMBL/GenBank/DDBJ databases">
        <authorList>
            <person name="Wallberg A."/>
        </authorList>
    </citation>
    <scope>NUCLEOTIDE SEQUENCE [LARGE SCALE GENOMIC DNA]</scope>
</reference>
<proteinExistence type="predicted"/>
<dbReference type="Proteomes" id="UP001497623">
    <property type="component" value="Unassembled WGS sequence"/>
</dbReference>
<dbReference type="EMBL" id="CAXKWB010007140">
    <property type="protein sequence ID" value="CAL4085769.1"/>
    <property type="molecule type" value="Genomic_DNA"/>
</dbReference>
<feature type="compositionally biased region" description="Polar residues" evidence="1">
    <location>
        <begin position="105"/>
        <end position="129"/>
    </location>
</feature>
<feature type="compositionally biased region" description="Polar residues" evidence="1">
    <location>
        <begin position="363"/>
        <end position="379"/>
    </location>
</feature>
<comment type="caution">
    <text evidence="2">The sequence shown here is derived from an EMBL/GenBank/DDBJ whole genome shotgun (WGS) entry which is preliminary data.</text>
</comment>
<protein>
    <submittedName>
        <fullName evidence="2">Uncharacterized protein</fullName>
    </submittedName>
</protein>
<dbReference type="AlphaFoldDB" id="A0AAV2QLI3"/>
<evidence type="ECO:0000313" key="2">
    <source>
        <dbReference type="EMBL" id="CAL4085769.1"/>
    </source>
</evidence>
<organism evidence="2 3">
    <name type="scientific">Meganyctiphanes norvegica</name>
    <name type="common">Northern krill</name>
    <name type="synonym">Thysanopoda norvegica</name>
    <dbReference type="NCBI Taxonomy" id="48144"/>
    <lineage>
        <taxon>Eukaryota</taxon>
        <taxon>Metazoa</taxon>
        <taxon>Ecdysozoa</taxon>
        <taxon>Arthropoda</taxon>
        <taxon>Crustacea</taxon>
        <taxon>Multicrustacea</taxon>
        <taxon>Malacostraca</taxon>
        <taxon>Eumalacostraca</taxon>
        <taxon>Eucarida</taxon>
        <taxon>Euphausiacea</taxon>
        <taxon>Euphausiidae</taxon>
        <taxon>Meganyctiphanes</taxon>
    </lineage>
</organism>
<feature type="region of interest" description="Disordered" evidence="1">
    <location>
        <begin position="75"/>
        <end position="129"/>
    </location>
</feature>
<feature type="compositionally biased region" description="Basic residues" evidence="1">
    <location>
        <begin position="385"/>
        <end position="395"/>
    </location>
</feature>
<feature type="region of interest" description="Disordered" evidence="1">
    <location>
        <begin position="323"/>
        <end position="343"/>
    </location>
</feature>
<evidence type="ECO:0000256" key="1">
    <source>
        <dbReference type="SAM" id="MobiDB-lite"/>
    </source>
</evidence>
<gene>
    <name evidence="2" type="ORF">MNOR_LOCUS12808</name>
</gene>